<evidence type="ECO:0008006" key="9">
    <source>
        <dbReference type="Google" id="ProtNLM"/>
    </source>
</evidence>
<sequence>MSTSETISTELLHAQAQICNYIFNFVRSSAVRCVLQLGIPDVLYKHEKPMCLSDLSAELSVVNSSKISFLPILMRFLVQSGFLNQHEDHYFLTPASRLLVKNEPFNVRSFLLFTNIQACSKAWHELSDWFQNDSPTPFHTAHGKSLWDYMGEEKPRVLGDLKGSGNLDFIGGDMFDKIPHANAILLKSVLHDWNDENCVRILKKCKESIPSRAKGGKVIIIDIVLENPKERNEFVRAQHNMDMLMMVLCGAKERTEKEWEKLFIEAGFNEYKIFPVLGLRSLIEIYP</sequence>
<dbReference type="EMBL" id="JAIVGD010000001">
    <property type="protein sequence ID" value="KAH0782232.1"/>
    <property type="molecule type" value="Genomic_DNA"/>
</dbReference>
<dbReference type="PANTHER" id="PTHR11746">
    <property type="entry name" value="O-METHYLTRANSFERASE"/>
    <property type="match status" value="1"/>
</dbReference>
<dbReference type="InterPro" id="IPR036388">
    <property type="entry name" value="WH-like_DNA-bd_sf"/>
</dbReference>
<dbReference type="Pfam" id="PF00891">
    <property type="entry name" value="Methyltransf_2"/>
    <property type="match status" value="1"/>
</dbReference>
<evidence type="ECO:0000259" key="5">
    <source>
        <dbReference type="Pfam" id="PF00891"/>
    </source>
</evidence>
<dbReference type="PROSITE" id="PS51683">
    <property type="entry name" value="SAM_OMT_II"/>
    <property type="match status" value="2"/>
</dbReference>
<organism evidence="7 8">
    <name type="scientific">Solanum tuberosum</name>
    <name type="common">Potato</name>
    <dbReference type="NCBI Taxonomy" id="4113"/>
    <lineage>
        <taxon>Eukaryota</taxon>
        <taxon>Viridiplantae</taxon>
        <taxon>Streptophyta</taxon>
        <taxon>Embryophyta</taxon>
        <taxon>Tracheophyta</taxon>
        <taxon>Spermatophyta</taxon>
        <taxon>Magnoliopsida</taxon>
        <taxon>eudicotyledons</taxon>
        <taxon>Gunneridae</taxon>
        <taxon>Pentapetalae</taxon>
        <taxon>asterids</taxon>
        <taxon>lamiids</taxon>
        <taxon>Solanales</taxon>
        <taxon>Solanaceae</taxon>
        <taxon>Solanoideae</taxon>
        <taxon>Solaneae</taxon>
        <taxon>Solanum</taxon>
    </lineage>
</organism>
<dbReference type="Proteomes" id="UP000826656">
    <property type="component" value="Unassembled WGS sequence"/>
</dbReference>
<dbReference type="Pfam" id="PF08100">
    <property type="entry name" value="Dimerisation"/>
    <property type="match status" value="1"/>
</dbReference>
<reference evidence="7 8" key="1">
    <citation type="journal article" date="2021" name="bioRxiv">
        <title>Chromosome-scale and haplotype-resolved genome assembly of a tetraploid potato cultivar.</title>
        <authorList>
            <person name="Sun H."/>
            <person name="Jiao W.-B."/>
            <person name="Krause K."/>
            <person name="Campoy J.A."/>
            <person name="Goel M."/>
            <person name="Folz-Donahue K."/>
            <person name="Kukat C."/>
            <person name="Huettel B."/>
            <person name="Schneeberger K."/>
        </authorList>
    </citation>
    <scope>NUCLEOTIDE SEQUENCE [LARGE SCALE GENOMIC DNA]</scope>
    <source>
        <strain evidence="7">SolTubOtavaFocal</strain>
        <tissue evidence="7">Leaves</tissue>
    </source>
</reference>
<keyword evidence="1" id="KW-0489">Methyltransferase</keyword>
<protein>
    <recommendedName>
        <fullName evidence="9">O-methyltransferase</fullName>
    </recommendedName>
</protein>
<dbReference type="SUPFAM" id="SSF46785">
    <property type="entry name" value="Winged helix' DNA-binding domain"/>
    <property type="match status" value="1"/>
</dbReference>
<dbReference type="InterPro" id="IPR012967">
    <property type="entry name" value="COMT_dimerisation"/>
</dbReference>
<accession>A0ABQ7WNA2</accession>
<comment type="caution">
    <text evidence="7">The sequence shown here is derived from an EMBL/GenBank/DDBJ whole genome shotgun (WGS) entry which is preliminary data.</text>
</comment>
<keyword evidence="2" id="KW-0808">Transferase</keyword>
<dbReference type="Gene3D" id="1.10.10.10">
    <property type="entry name" value="Winged helix-like DNA-binding domain superfamily/Winged helix DNA-binding domain"/>
    <property type="match status" value="1"/>
</dbReference>
<evidence type="ECO:0000256" key="4">
    <source>
        <dbReference type="ARBA" id="ARBA00034481"/>
    </source>
</evidence>
<dbReference type="SUPFAM" id="SSF53335">
    <property type="entry name" value="S-adenosyl-L-methionine-dependent methyltransferases"/>
    <property type="match status" value="1"/>
</dbReference>
<dbReference type="InterPro" id="IPR029063">
    <property type="entry name" value="SAM-dependent_MTases_sf"/>
</dbReference>
<evidence type="ECO:0000256" key="3">
    <source>
        <dbReference type="ARBA" id="ARBA00022691"/>
    </source>
</evidence>
<evidence type="ECO:0000259" key="6">
    <source>
        <dbReference type="Pfam" id="PF08100"/>
    </source>
</evidence>
<proteinExistence type="inferred from homology"/>
<feature type="domain" description="O-methyltransferase C-terminal" evidence="5">
    <location>
        <begin position="164"/>
        <end position="269"/>
    </location>
</feature>
<evidence type="ECO:0000313" key="7">
    <source>
        <dbReference type="EMBL" id="KAH0782232.1"/>
    </source>
</evidence>
<comment type="similarity">
    <text evidence="4">Belongs to the class I-like SAM-binding methyltransferase superfamily. Cation-independent O-methyltransferase family. COMT subfamily.</text>
</comment>
<evidence type="ECO:0000256" key="2">
    <source>
        <dbReference type="ARBA" id="ARBA00022679"/>
    </source>
</evidence>
<feature type="domain" description="O-methyltransferase dimerisation" evidence="6">
    <location>
        <begin position="20"/>
        <end position="101"/>
    </location>
</feature>
<gene>
    <name evidence="7" type="ORF">KY290_001830</name>
</gene>
<evidence type="ECO:0000313" key="8">
    <source>
        <dbReference type="Proteomes" id="UP000826656"/>
    </source>
</evidence>
<keyword evidence="3" id="KW-0949">S-adenosyl-L-methionine</keyword>
<dbReference type="InterPro" id="IPR036390">
    <property type="entry name" value="WH_DNA-bd_sf"/>
</dbReference>
<name>A0ABQ7WNA2_SOLTU</name>
<dbReference type="InterPro" id="IPR001077">
    <property type="entry name" value="COMT_C"/>
</dbReference>
<dbReference type="InterPro" id="IPR016461">
    <property type="entry name" value="COMT-like"/>
</dbReference>
<dbReference type="Gene3D" id="3.40.50.150">
    <property type="entry name" value="Vaccinia Virus protein VP39"/>
    <property type="match status" value="2"/>
</dbReference>
<keyword evidence="8" id="KW-1185">Reference proteome</keyword>
<evidence type="ECO:0000256" key="1">
    <source>
        <dbReference type="ARBA" id="ARBA00022603"/>
    </source>
</evidence>